<feature type="transmembrane region" description="Helical" evidence="6">
    <location>
        <begin position="100"/>
        <end position="122"/>
    </location>
</feature>
<comment type="subcellular location">
    <subcellularLocation>
        <location evidence="1">Membrane</location>
        <topology evidence="1">Multi-pass membrane protein</topology>
    </subcellularLocation>
</comment>
<evidence type="ECO:0000256" key="4">
    <source>
        <dbReference type="ARBA" id="ARBA00023136"/>
    </source>
</evidence>
<dbReference type="InterPro" id="IPR013901">
    <property type="entry name" value="Anthrone_oxy"/>
</dbReference>
<reference evidence="8" key="3">
    <citation type="submission" date="2025-08" db="UniProtKB">
        <authorList>
            <consortium name="RefSeq"/>
        </authorList>
    </citation>
    <scope>IDENTIFICATION</scope>
    <source>
        <strain evidence="8">CBS 342.82</strain>
    </source>
</reference>
<dbReference type="OrthoDB" id="5954308at2759"/>
<comment type="similarity">
    <text evidence="5">Belongs to the anthrone oxygenase family.</text>
</comment>
<gene>
    <name evidence="8" type="ORF">K489DRAFT_375758</name>
</gene>
<dbReference type="Pfam" id="PF08592">
    <property type="entry name" value="Anthrone_oxy"/>
    <property type="match status" value="1"/>
</dbReference>
<evidence type="ECO:0000256" key="3">
    <source>
        <dbReference type="ARBA" id="ARBA00022989"/>
    </source>
</evidence>
<name>A0A6J3MKX4_9PEZI</name>
<keyword evidence="2 6" id="KW-0812">Transmembrane</keyword>
<accession>A0A6J3MKX4</accession>
<evidence type="ECO:0000256" key="5">
    <source>
        <dbReference type="ARBA" id="ARBA00034313"/>
    </source>
</evidence>
<dbReference type="GO" id="GO:0016020">
    <property type="term" value="C:membrane"/>
    <property type="evidence" value="ECO:0007669"/>
    <property type="project" value="UniProtKB-SubCell"/>
</dbReference>
<dbReference type="Proteomes" id="UP000504637">
    <property type="component" value="Unplaced"/>
</dbReference>
<feature type="transmembrane region" description="Helical" evidence="6">
    <location>
        <begin position="70"/>
        <end position="88"/>
    </location>
</feature>
<keyword evidence="7" id="KW-1185">Reference proteome</keyword>
<protein>
    <recommendedName>
        <fullName evidence="9">DUF1772-domain-containing protein</fullName>
    </recommendedName>
</protein>
<evidence type="ECO:0000256" key="2">
    <source>
        <dbReference type="ARBA" id="ARBA00022692"/>
    </source>
</evidence>
<sequence>MSTTPGLFYTEQISTGLCAAQVIGLTTTAFLAGKTFTQSASATPALLEAPAPLLARQWRRLTNNTSSDRLIAPAVALIHTGVFGYLAYKEPSGSRTGYLYTTSASLLALLLPYTALLAGPIVQKLDRKAEDLSGASLTDSKLEEGIAQEETVHGLLDQWALINLGGSLISGLGAVLAAWAVVDRVIAVPAGIKFASGANRLG</sequence>
<reference evidence="8" key="1">
    <citation type="submission" date="2020-01" db="EMBL/GenBank/DDBJ databases">
        <authorList>
            <consortium name="DOE Joint Genome Institute"/>
            <person name="Haridas S."/>
            <person name="Albert R."/>
            <person name="Binder M."/>
            <person name="Bloem J."/>
            <person name="Labutti K."/>
            <person name="Salamov A."/>
            <person name="Andreopoulos B."/>
            <person name="Baker S.E."/>
            <person name="Barry K."/>
            <person name="Bills G."/>
            <person name="Bluhm B.H."/>
            <person name="Cannon C."/>
            <person name="Castanera R."/>
            <person name="Culley D.E."/>
            <person name="Daum C."/>
            <person name="Ezra D."/>
            <person name="Gonzalez J.B."/>
            <person name="Henrissat B."/>
            <person name="Kuo A."/>
            <person name="Liang C."/>
            <person name="Lipzen A."/>
            <person name="Lutzoni F."/>
            <person name="Magnuson J."/>
            <person name="Mondo S."/>
            <person name="Nolan M."/>
            <person name="Ohm R."/>
            <person name="Pangilinan J."/>
            <person name="Park H.-J."/>
            <person name="Ramirez L."/>
            <person name="Alfaro M."/>
            <person name="Sun H."/>
            <person name="Tritt A."/>
            <person name="Yoshinaga Y."/>
            <person name="Zwiers L.-H."/>
            <person name="Turgeon B.G."/>
            <person name="Goodwin S.B."/>
            <person name="Spatafora J.W."/>
            <person name="Crous P.W."/>
            <person name="Grigoriev I.V."/>
        </authorList>
    </citation>
    <scope>NUCLEOTIDE SEQUENCE</scope>
    <source>
        <strain evidence="8">CBS 342.82</strain>
    </source>
</reference>
<organism evidence="8">
    <name type="scientific">Dissoconium aciculare CBS 342.82</name>
    <dbReference type="NCBI Taxonomy" id="1314786"/>
    <lineage>
        <taxon>Eukaryota</taxon>
        <taxon>Fungi</taxon>
        <taxon>Dikarya</taxon>
        <taxon>Ascomycota</taxon>
        <taxon>Pezizomycotina</taxon>
        <taxon>Dothideomycetes</taxon>
        <taxon>Dothideomycetidae</taxon>
        <taxon>Mycosphaerellales</taxon>
        <taxon>Dissoconiaceae</taxon>
        <taxon>Dissoconium</taxon>
    </lineage>
</organism>
<reference evidence="8" key="2">
    <citation type="submission" date="2020-04" db="EMBL/GenBank/DDBJ databases">
        <authorList>
            <consortium name="NCBI Genome Project"/>
        </authorList>
    </citation>
    <scope>NUCLEOTIDE SEQUENCE</scope>
    <source>
        <strain evidence="8">CBS 342.82</strain>
    </source>
</reference>
<keyword evidence="3 6" id="KW-1133">Transmembrane helix</keyword>
<dbReference type="AlphaFoldDB" id="A0A6J3MKX4"/>
<evidence type="ECO:0000256" key="6">
    <source>
        <dbReference type="SAM" id="Phobius"/>
    </source>
</evidence>
<evidence type="ECO:0000313" key="8">
    <source>
        <dbReference type="RefSeq" id="XP_033464673.1"/>
    </source>
</evidence>
<proteinExistence type="inferred from homology"/>
<dbReference type="RefSeq" id="XP_033464673.1">
    <property type="nucleotide sequence ID" value="XM_033603753.1"/>
</dbReference>
<evidence type="ECO:0000256" key="1">
    <source>
        <dbReference type="ARBA" id="ARBA00004141"/>
    </source>
</evidence>
<keyword evidence="4 6" id="KW-0472">Membrane</keyword>
<feature type="transmembrane region" description="Helical" evidence="6">
    <location>
        <begin position="159"/>
        <end position="182"/>
    </location>
</feature>
<dbReference type="PANTHER" id="PTHR35042:SF1">
    <property type="entry name" value="DUF1772-DOMAIN-CONTAINING PROTEIN"/>
    <property type="match status" value="1"/>
</dbReference>
<dbReference type="GeneID" id="54361553"/>
<evidence type="ECO:0008006" key="9">
    <source>
        <dbReference type="Google" id="ProtNLM"/>
    </source>
</evidence>
<evidence type="ECO:0000313" key="7">
    <source>
        <dbReference type="Proteomes" id="UP000504637"/>
    </source>
</evidence>
<dbReference type="PANTHER" id="PTHR35042">
    <property type="entry name" value="ANTHRONE OXYGENASE ENCC"/>
    <property type="match status" value="1"/>
</dbReference>